<dbReference type="GO" id="GO:0005524">
    <property type="term" value="F:ATP binding"/>
    <property type="evidence" value="ECO:0007669"/>
    <property type="project" value="UniProtKB-KW"/>
</dbReference>
<organism evidence="5 6">
    <name type="scientific">Thecamonas trahens ATCC 50062</name>
    <dbReference type="NCBI Taxonomy" id="461836"/>
    <lineage>
        <taxon>Eukaryota</taxon>
        <taxon>Apusozoa</taxon>
        <taxon>Apusomonadida</taxon>
        <taxon>Apusomonadidae</taxon>
        <taxon>Thecamonas</taxon>
    </lineage>
</organism>
<keyword evidence="1" id="KW-0436">Ligase</keyword>
<feature type="compositionally biased region" description="Low complexity" evidence="4">
    <location>
        <begin position="900"/>
        <end position="912"/>
    </location>
</feature>
<accession>A0A0L0DV92</accession>
<feature type="region of interest" description="Disordered" evidence="4">
    <location>
        <begin position="521"/>
        <end position="578"/>
    </location>
</feature>
<dbReference type="EMBL" id="GL349440">
    <property type="protein sequence ID" value="KNC56135.1"/>
    <property type="molecule type" value="Genomic_DNA"/>
</dbReference>
<feature type="compositionally biased region" description="Low complexity" evidence="4">
    <location>
        <begin position="1"/>
        <end position="16"/>
    </location>
</feature>
<dbReference type="Pfam" id="PF03133">
    <property type="entry name" value="TTL"/>
    <property type="match status" value="1"/>
</dbReference>
<evidence type="ECO:0000313" key="5">
    <source>
        <dbReference type="EMBL" id="KNC56135.1"/>
    </source>
</evidence>
<dbReference type="AlphaFoldDB" id="A0A0L0DV92"/>
<evidence type="ECO:0000256" key="3">
    <source>
        <dbReference type="ARBA" id="ARBA00022840"/>
    </source>
</evidence>
<gene>
    <name evidence="5" type="ORF">AMSG_02150</name>
</gene>
<dbReference type="GO" id="GO:0000226">
    <property type="term" value="P:microtubule cytoskeleton organization"/>
    <property type="evidence" value="ECO:0007669"/>
    <property type="project" value="TreeGrafter"/>
</dbReference>
<dbReference type="GO" id="GO:0036064">
    <property type="term" value="C:ciliary basal body"/>
    <property type="evidence" value="ECO:0007669"/>
    <property type="project" value="TreeGrafter"/>
</dbReference>
<proteinExistence type="predicted"/>
<feature type="region of interest" description="Disordered" evidence="4">
    <location>
        <begin position="786"/>
        <end position="826"/>
    </location>
</feature>
<feature type="region of interest" description="Disordered" evidence="4">
    <location>
        <begin position="668"/>
        <end position="702"/>
    </location>
</feature>
<keyword evidence="6" id="KW-1185">Reference proteome</keyword>
<feature type="compositionally biased region" description="Gly residues" evidence="4">
    <location>
        <begin position="82"/>
        <end position="98"/>
    </location>
</feature>
<dbReference type="GeneID" id="25561853"/>
<feature type="region of interest" description="Disordered" evidence="4">
    <location>
        <begin position="878"/>
        <end position="918"/>
    </location>
</feature>
<protein>
    <submittedName>
        <fullName evidence="5">Tubulin polyglutamylase TTLL13</fullName>
    </submittedName>
</protein>
<reference evidence="5 6" key="1">
    <citation type="submission" date="2010-05" db="EMBL/GenBank/DDBJ databases">
        <title>The Genome Sequence of Thecamonas trahens ATCC 50062.</title>
        <authorList>
            <consortium name="The Broad Institute Genome Sequencing Platform"/>
            <person name="Russ C."/>
            <person name="Cuomo C."/>
            <person name="Shea T."/>
            <person name="Young S.K."/>
            <person name="Zeng Q."/>
            <person name="Koehrsen M."/>
            <person name="Haas B."/>
            <person name="Borodovsky M."/>
            <person name="Guigo R."/>
            <person name="Alvarado L."/>
            <person name="Berlin A."/>
            <person name="Bochicchio J."/>
            <person name="Borenstein D."/>
            <person name="Chapman S."/>
            <person name="Chen Z."/>
            <person name="Freedman E."/>
            <person name="Gellesch M."/>
            <person name="Goldberg J."/>
            <person name="Griggs A."/>
            <person name="Gujja S."/>
            <person name="Heilman E."/>
            <person name="Heiman D."/>
            <person name="Hepburn T."/>
            <person name="Howarth C."/>
            <person name="Jen D."/>
            <person name="Larson L."/>
            <person name="Mehta T."/>
            <person name="Park D."/>
            <person name="Pearson M."/>
            <person name="Roberts A."/>
            <person name="Saif S."/>
            <person name="Shenoy N."/>
            <person name="Sisk P."/>
            <person name="Stolte C."/>
            <person name="Sykes S."/>
            <person name="Thomson T."/>
            <person name="Walk T."/>
            <person name="White J."/>
            <person name="Yandava C."/>
            <person name="Burger G."/>
            <person name="Gray M.W."/>
            <person name="Holland P.W.H."/>
            <person name="King N."/>
            <person name="Lang F.B.F."/>
            <person name="Roger A.J."/>
            <person name="Ruiz-Trillo I."/>
            <person name="Lander E."/>
            <person name="Nusbaum C."/>
        </authorList>
    </citation>
    <scope>NUCLEOTIDE SEQUENCE [LARGE SCALE GENOMIC DNA]</scope>
    <source>
        <strain evidence="5 6">ATCC 50062</strain>
    </source>
</reference>
<feature type="compositionally biased region" description="Acidic residues" evidence="4">
    <location>
        <begin position="17"/>
        <end position="27"/>
    </location>
</feature>
<dbReference type="OrthoDB" id="202825at2759"/>
<sequence length="938" mass="100593">MADESSASASTCTDTSSEYEEYTESDEGSTLVSVYAYSYEYESDDSDIGHTSPAAVRHAASSARPGARRAAIQNLAKSSRTGGRGSGSGSGRGRGGGPASTAVTTTGSRRSGKGKKLLTEVSGMMTKMDTSAKRLQSSSKSRRLKSRADAVAANNRGTRTRLSKSAKAVNVCVQQCKYEVVRACVAELGWHVQESNAAREWDVYWIDSTAPLQILSTMKPFQRINHFPGMHEICRKDSLARNLTRMQRKFPDAFTFFPKTWILPADYGDFKAHFRKRSAKPLICKPENSAQGKGIFLTHTGDEIGAFDHYVAQVYVNNPLLIDGYKFDLRIYVLVTSADPLRIFIYDDGLVRLCTEKYSQPTSKSLGSAFQHLTNYSVNKKNTNFSAGDGSDGAKRSIKVQNAEWAAAGIDVPALWASIEDAIIKTLITAQPTLAHTYATVFTSSAPTATPFQCFEILGFDIMIDAALKPWILEVNHSPSFGTDAEIDRNVKSGVIAEALALLNLDPKAKSRFHKAHRAAVQDRLTAPNRAGSTAPTDELAGAAAAAEATPSPGSRPVAATAGADGEASSSARQSPEFWEAQTAYEDSVLSGYKRIYPTPDDDAMAVYAPYFVNTSTLYSETSASAKRREHALAQREAAEAERLKAAAIKARFSGRAKAAQEMLAAKLSKGSMSVRRSRPPPVPKEESDSGETDGLPPPEIDCEGRPMVYDQELFDILAKIPGVPIAAELERKRVKEKRRRDAIVHVSRVRTLFEASITTSLSMPLSWNLLPEARTELHARIKEAAEADARAAASPPHLPHPSDMELKPNSLAGSPERGPRSDLAMQAAAAAAAEAAAASTAARTASLAALLAATKENEPAPSLPAKAPPARVARFNENSYLKTSRRRPPQLASSRLRPARGPGSSAGAPPGKHALVPDAAPSAGLGLFVAGTSVSGR</sequence>
<feature type="region of interest" description="Disordered" evidence="4">
    <location>
        <begin position="1"/>
        <end position="28"/>
    </location>
</feature>
<keyword evidence="3" id="KW-0067">ATP-binding</keyword>
<feature type="region of interest" description="Disordered" evidence="4">
    <location>
        <begin position="43"/>
        <end position="115"/>
    </location>
</feature>
<dbReference type="eggNOG" id="KOG2158">
    <property type="taxonomic scope" value="Eukaryota"/>
</dbReference>
<dbReference type="InterPro" id="IPR004344">
    <property type="entry name" value="TTL/TTLL_fam"/>
</dbReference>
<dbReference type="SUPFAM" id="SSF56059">
    <property type="entry name" value="Glutathione synthetase ATP-binding domain-like"/>
    <property type="match status" value="1"/>
</dbReference>
<feature type="compositionally biased region" description="Low complexity" evidence="4">
    <location>
        <begin position="57"/>
        <end position="71"/>
    </location>
</feature>
<dbReference type="GO" id="GO:0070740">
    <property type="term" value="F:tubulin-glutamic acid ligase activity"/>
    <property type="evidence" value="ECO:0007669"/>
    <property type="project" value="TreeGrafter"/>
</dbReference>
<dbReference type="PANTHER" id="PTHR12241:SF147">
    <property type="entry name" value="TUBULIN POLYGLUTAMYLASE TTLL7"/>
    <property type="match status" value="1"/>
</dbReference>
<dbReference type="Proteomes" id="UP000054408">
    <property type="component" value="Unassembled WGS sequence"/>
</dbReference>
<dbReference type="PROSITE" id="PS51221">
    <property type="entry name" value="TTL"/>
    <property type="match status" value="1"/>
</dbReference>
<evidence type="ECO:0000256" key="1">
    <source>
        <dbReference type="ARBA" id="ARBA00022598"/>
    </source>
</evidence>
<name>A0A0L0DV92_THETB</name>
<evidence type="ECO:0000256" key="4">
    <source>
        <dbReference type="SAM" id="MobiDB-lite"/>
    </source>
</evidence>
<dbReference type="Gene3D" id="3.30.470.20">
    <property type="entry name" value="ATP-grasp fold, B domain"/>
    <property type="match status" value="1"/>
</dbReference>
<feature type="region of interest" description="Disordered" evidence="4">
    <location>
        <begin position="129"/>
        <end position="151"/>
    </location>
</feature>
<keyword evidence="2" id="KW-0547">Nucleotide-binding</keyword>
<evidence type="ECO:0000313" key="6">
    <source>
        <dbReference type="Proteomes" id="UP000054408"/>
    </source>
</evidence>
<dbReference type="RefSeq" id="XP_013761174.1">
    <property type="nucleotide sequence ID" value="XM_013905720.1"/>
</dbReference>
<dbReference type="PANTHER" id="PTHR12241">
    <property type="entry name" value="TUBULIN POLYGLUTAMYLASE"/>
    <property type="match status" value="1"/>
</dbReference>
<evidence type="ECO:0000256" key="2">
    <source>
        <dbReference type="ARBA" id="ARBA00022741"/>
    </source>
</evidence>
<dbReference type="GO" id="GO:0015631">
    <property type="term" value="F:tubulin binding"/>
    <property type="evidence" value="ECO:0007669"/>
    <property type="project" value="TreeGrafter"/>
</dbReference>